<dbReference type="PROSITE" id="PS50987">
    <property type="entry name" value="HTH_ARSR_2"/>
    <property type="match status" value="1"/>
</dbReference>
<dbReference type="Gene3D" id="1.10.10.10">
    <property type="entry name" value="Winged helix-like DNA-binding domain superfamily/Winged helix DNA-binding domain"/>
    <property type="match status" value="1"/>
</dbReference>
<feature type="domain" description="HTH arsR-type" evidence="4">
    <location>
        <begin position="12"/>
        <end position="108"/>
    </location>
</feature>
<dbReference type="InterPro" id="IPR036388">
    <property type="entry name" value="WH-like_DNA-bd_sf"/>
</dbReference>
<dbReference type="NCBIfam" id="NF033788">
    <property type="entry name" value="HTH_metalloreg"/>
    <property type="match status" value="1"/>
</dbReference>
<sequence length="121" mass="13619">MTETPPLTAEALDDFLTKARAASNLLKALSHETRLLMLCMLCQGEKTVTEIEHFLGIQQAVVSQQLARLRSDKVVQTRREGRQIYYRIADPQLAELISVLYKMYCGPLPMQRSEAEAHTGA</sequence>
<evidence type="ECO:0000313" key="5">
    <source>
        <dbReference type="EMBL" id="THV37473.1"/>
    </source>
</evidence>
<evidence type="ECO:0000313" key="6">
    <source>
        <dbReference type="Proteomes" id="UP000307378"/>
    </source>
</evidence>
<dbReference type="InterPro" id="IPR001845">
    <property type="entry name" value="HTH_ArsR_DNA-bd_dom"/>
</dbReference>
<evidence type="ECO:0000256" key="1">
    <source>
        <dbReference type="ARBA" id="ARBA00023015"/>
    </source>
</evidence>
<dbReference type="InterPro" id="IPR036390">
    <property type="entry name" value="WH_DNA-bd_sf"/>
</dbReference>
<organism evidence="5 6">
    <name type="scientific">Rhizobium rosettiformans W3</name>
    <dbReference type="NCBI Taxonomy" id="538378"/>
    <lineage>
        <taxon>Bacteria</taxon>
        <taxon>Pseudomonadati</taxon>
        <taxon>Pseudomonadota</taxon>
        <taxon>Alphaproteobacteria</taxon>
        <taxon>Hyphomicrobiales</taxon>
        <taxon>Rhizobiaceae</taxon>
        <taxon>Rhizobium/Agrobacterium group</taxon>
        <taxon>Rhizobium</taxon>
    </lineage>
</organism>
<evidence type="ECO:0000256" key="3">
    <source>
        <dbReference type="ARBA" id="ARBA00023163"/>
    </source>
</evidence>
<dbReference type="GO" id="GO:0003677">
    <property type="term" value="F:DNA binding"/>
    <property type="evidence" value="ECO:0007669"/>
    <property type="project" value="UniProtKB-KW"/>
</dbReference>
<protein>
    <submittedName>
        <fullName evidence="5">Winged helix-turn-helix transcriptional regulator</fullName>
    </submittedName>
</protein>
<dbReference type="GO" id="GO:0003700">
    <property type="term" value="F:DNA-binding transcription factor activity"/>
    <property type="evidence" value="ECO:0007669"/>
    <property type="project" value="InterPro"/>
</dbReference>
<gene>
    <name evidence="5" type="ORF">FAA86_07745</name>
</gene>
<dbReference type="PRINTS" id="PR00778">
    <property type="entry name" value="HTHARSR"/>
</dbReference>
<name>A0A4S8Q0A9_9HYPH</name>
<dbReference type="PANTHER" id="PTHR43132">
    <property type="entry name" value="ARSENICAL RESISTANCE OPERON REPRESSOR ARSR-RELATED"/>
    <property type="match status" value="1"/>
</dbReference>
<dbReference type="SMART" id="SM00418">
    <property type="entry name" value="HTH_ARSR"/>
    <property type="match status" value="1"/>
</dbReference>
<keyword evidence="3" id="KW-0804">Transcription</keyword>
<dbReference type="Pfam" id="PF01022">
    <property type="entry name" value="HTH_5"/>
    <property type="match status" value="1"/>
</dbReference>
<keyword evidence="1" id="KW-0805">Transcription regulation</keyword>
<dbReference type="Proteomes" id="UP000307378">
    <property type="component" value="Unassembled WGS sequence"/>
</dbReference>
<dbReference type="RefSeq" id="WP_136539516.1">
    <property type="nucleotide sequence ID" value="NZ_STGU01000003.1"/>
</dbReference>
<dbReference type="EMBL" id="STGU01000003">
    <property type="protein sequence ID" value="THV37473.1"/>
    <property type="molecule type" value="Genomic_DNA"/>
</dbReference>
<accession>A0A4S8Q0A9</accession>
<dbReference type="AlphaFoldDB" id="A0A4S8Q0A9"/>
<comment type="caution">
    <text evidence="5">The sequence shown here is derived from an EMBL/GenBank/DDBJ whole genome shotgun (WGS) entry which is preliminary data.</text>
</comment>
<proteinExistence type="predicted"/>
<dbReference type="PANTHER" id="PTHR43132:SF2">
    <property type="entry name" value="ARSENICAL RESISTANCE OPERON REPRESSOR ARSR-RELATED"/>
    <property type="match status" value="1"/>
</dbReference>
<keyword evidence="2" id="KW-0238">DNA-binding</keyword>
<dbReference type="SUPFAM" id="SSF46785">
    <property type="entry name" value="Winged helix' DNA-binding domain"/>
    <property type="match status" value="1"/>
</dbReference>
<dbReference type="CDD" id="cd00090">
    <property type="entry name" value="HTH_ARSR"/>
    <property type="match status" value="1"/>
</dbReference>
<evidence type="ECO:0000256" key="2">
    <source>
        <dbReference type="ARBA" id="ARBA00023125"/>
    </source>
</evidence>
<evidence type="ECO:0000259" key="4">
    <source>
        <dbReference type="PROSITE" id="PS50987"/>
    </source>
</evidence>
<reference evidence="5 6" key="1">
    <citation type="submission" date="2019-04" db="EMBL/GenBank/DDBJ databases">
        <title>genome sequence of strain W3.</title>
        <authorList>
            <person name="Gao J."/>
            <person name="Sun J."/>
        </authorList>
    </citation>
    <scope>NUCLEOTIDE SEQUENCE [LARGE SCALE GENOMIC DNA]</scope>
    <source>
        <strain evidence="5 6">W3</strain>
    </source>
</reference>
<dbReference type="InterPro" id="IPR051011">
    <property type="entry name" value="Metal_resp_trans_reg"/>
</dbReference>
<dbReference type="InterPro" id="IPR011991">
    <property type="entry name" value="ArsR-like_HTH"/>
</dbReference>